<proteinExistence type="predicted"/>
<sequence>MLPPPIGRCCPHHGHPLLIPPHRLPCCCFPHLIPSSSPHQPSASPRQQSPNPCHCRHQLALCRYPLPHLNVAATFLLHRHRPSLLSPVSPHRLAAFCHSSLLSPATLPPMPPPHSLSPPVVPSSSSSFCYNHIYRSHLNRSQSPHRRCRDLPPLPFLPSQPQLPPSVALAPCFLYHCSHRNLLLGRTLLYH</sequence>
<dbReference type="Proteomes" id="UP000290560">
    <property type="component" value="Unassembled WGS sequence"/>
</dbReference>
<name>A0A445MDH4_ENSVE</name>
<dbReference type="AlphaFoldDB" id="A0A445MDH4"/>
<evidence type="ECO:0000313" key="1">
    <source>
        <dbReference type="EMBL" id="RZR72291.1"/>
    </source>
</evidence>
<accession>A0A445MDH4</accession>
<dbReference type="EMBL" id="KV875657">
    <property type="protein sequence ID" value="RZR72291.1"/>
    <property type="molecule type" value="Genomic_DNA"/>
</dbReference>
<reference evidence="1" key="1">
    <citation type="journal article" date="2018" name="Data Brief">
        <title>Genome sequence data from 17 accessions of Ensete ventricosum, a staple food crop for millions in Ethiopia.</title>
        <authorList>
            <person name="Yemataw Z."/>
            <person name="Muzemil S."/>
            <person name="Ambachew D."/>
            <person name="Tripathi L."/>
            <person name="Tesfaye K."/>
            <person name="Chala A."/>
            <person name="Farbos A."/>
            <person name="O'Neill P."/>
            <person name="Moore K."/>
            <person name="Grant M."/>
            <person name="Studholme D.J."/>
        </authorList>
    </citation>
    <scope>NUCLEOTIDE SEQUENCE [LARGE SCALE GENOMIC DNA]</scope>
    <source>
        <tissue evidence="1">Leaf</tissue>
    </source>
</reference>
<gene>
    <name evidence="1" type="ORF">BHM03_00011948</name>
</gene>
<organism evidence="1">
    <name type="scientific">Ensete ventricosum</name>
    <name type="common">Abyssinian banana</name>
    <name type="synonym">Musa ensete</name>
    <dbReference type="NCBI Taxonomy" id="4639"/>
    <lineage>
        <taxon>Eukaryota</taxon>
        <taxon>Viridiplantae</taxon>
        <taxon>Streptophyta</taxon>
        <taxon>Embryophyta</taxon>
        <taxon>Tracheophyta</taxon>
        <taxon>Spermatophyta</taxon>
        <taxon>Magnoliopsida</taxon>
        <taxon>Liliopsida</taxon>
        <taxon>Zingiberales</taxon>
        <taxon>Musaceae</taxon>
        <taxon>Ensete</taxon>
    </lineage>
</organism>
<protein>
    <submittedName>
        <fullName evidence="1">Uncharacterized protein</fullName>
    </submittedName>
</protein>